<comment type="caution">
    <text evidence="4">The sequence shown here is derived from an EMBL/GenBank/DDBJ whole genome shotgun (WGS) entry which is preliminary data.</text>
</comment>
<proteinExistence type="predicted"/>
<accession>A0ABV9P7B4</accession>
<name>A0ABV9P7B4_9FLAO</name>
<dbReference type="RefSeq" id="WP_379742940.1">
    <property type="nucleotide sequence ID" value="NZ_JBHSGW010000027.1"/>
</dbReference>
<organism evidence="4 5">
    <name type="scientific">Flavobacterium ponti</name>
    <dbReference type="NCBI Taxonomy" id="665133"/>
    <lineage>
        <taxon>Bacteria</taxon>
        <taxon>Pseudomonadati</taxon>
        <taxon>Bacteroidota</taxon>
        <taxon>Flavobacteriia</taxon>
        <taxon>Flavobacteriales</taxon>
        <taxon>Flavobacteriaceae</taxon>
        <taxon>Flavobacterium</taxon>
    </lineage>
</organism>
<dbReference type="Gene3D" id="2.60.120.430">
    <property type="entry name" value="Galactose-binding lectin"/>
    <property type="match status" value="1"/>
</dbReference>
<dbReference type="EMBL" id="JBHSGW010000027">
    <property type="protein sequence ID" value="MFC4740815.1"/>
    <property type="molecule type" value="Genomic_DNA"/>
</dbReference>
<evidence type="ECO:0000313" key="5">
    <source>
        <dbReference type="Proteomes" id="UP001595885"/>
    </source>
</evidence>
<protein>
    <submittedName>
        <fullName evidence="4">T9SS type A sorting domain-containing protein</fullName>
    </submittedName>
</protein>
<evidence type="ECO:0000256" key="1">
    <source>
        <dbReference type="ARBA" id="ARBA00022729"/>
    </source>
</evidence>
<dbReference type="NCBIfam" id="TIGR04183">
    <property type="entry name" value="Por_Secre_tail"/>
    <property type="match status" value="1"/>
</dbReference>
<keyword evidence="1 2" id="KW-0732">Signal</keyword>
<dbReference type="Pfam" id="PF18962">
    <property type="entry name" value="Por_Secre_tail"/>
    <property type="match status" value="1"/>
</dbReference>
<reference evidence="5" key="1">
    <citation type="journal article" date="2019" name="Int. J. Syst. Evol. Microbiol.">
        <title>The Global Catalogue of Microorganisms (GCM) 10K type strain sequencing project: providing services to taxonomists for standard genome sequencing and annotation.</title>
        <authorList>
            <consortium name="The Broad Institute Genomics Platform"/>
            <consortium name="The Broad Institute Genome Sequencing Center for Infectious Disease"/>
            <person name="Wu L."/>
            <person name="Ma J."/>
        </authorList>
    </citation>
    <scope>NUCLEOTIDE SEQUENCE [LARGE SCALE GENOMIC DNA]</scope>
    <source>
        <strain evidence="5">CCUG 50349</strain>
    </source>
</reference>
<feature type="chain" id="PRO_5045456563" evidence="2">
    <location>
        <begin position="25"/>
        <end position="519"/>
    </location>
</feature>
<feature type="domain" description="Secretion system C-terminal sorting" evidence="3">
    <location>
        <begin position="450"/>
        <end position="517"/>
    </location>
</feature>
<keyword evidence="5" id="KW-1185">Reference proteome</keyword>
<gene>
    <name evidence="4" type="ORF">ACFO3U_12500</name>
</gene>
<evidence type="ECO:0000256" key="2">
    <source>
        <dbReference type="SAM" id="SignalP"/>
    </source>
</evidence>
<sequence length="519" mass="55635">MKKITFLFALFCISIGYSQMPTTAAPTPPARNAADVISIYGSAYTNITGVNTNPGWGQSTVVTEIQVAGDNTLQYANFNYQGTDWAGTPQNISGFEFLHVDVWTNAQAPNVFAISSGAEIPHAISSVPGSWQSLDIPVAGLTGNPNSVIQFKFDGGTGGTIYLDNLYFWKSPLPAGSDATLSDLKVDGITIPGFSPSATSYTYELVVGTTTVPQITLATTTDSAANAVINQATSIPGNATVVVTSQNGNVNATYTVSFVASLPNPSPTPSTPNAEVLNIYSDTGNFTNTWVKDYDFGVFQSKPDLDPTAGVNEAIKMNFATAGYGEGTNGVTDISTYNWVHFDYFADSNSSEIRFILIKNNGGAVTEHFYELTTAGSNGTLIQSSWQSVNIPLSFFEGIGFNKTQFFQFKLGTSSDLVSDIVYFDNIYFSVNQATVLKNNNFEATTFTAYPNPAQDQWNINATQNINSILLFDVTGKQILSLKPNNSSATINASDLSSGIYFANISTENGTKVIKLIKN</sequence>
<dbReference type="Proteomes" id="UP001595885">
    <property type="component" value="Unassembled WGS sequence"/>
</dbReference>
<evidence type="ECO:0000313" key="4">
    <source>
        <dbReference type="EMBL" id="MFC4740815.1"/>
    </source>
</evidence>
<evidence type="ECO:0000259" key="3">
    <source>
        <dbReference type="Pfam" id="PF18962"/>
    </source>
</evidence>
<dbReference type="InterPro" id="IPR026444">
    <property type="entry name" value="Secre_tail"/>
</dbReference>
<feature type="signal peptide" evidence="2">
    <location>
        <begin position="1"/>
        <end position="24"/>
    </location>
</feature>